<proteinExistence type="predicted"/>
<dbReference type="eggNOG" id="COG2133">
    <property type="taxonomic scope" value="Bacteria"/>
</dbReference>
<keyword evidence="3" id="KW-1185">Reference proteome</keyword>
<dbReference type="PANTHER" id="PTHR19328:SF75">
    <property type="entry name" value="ALDOSE SUGAR DEHYDROGENASE YLII"/>
    <property type="match status" value="1"/>
</dbReference>
<dbReference type="Pfam" id="PF07995">
    <property type="entry name" value="GSDH"/>
    <property type="match status" value="1"/>
</dbReference>
<accession>N0B407</accession>
<dbReference type="HOGENOM" id="CLU_012253_1_1_5"/>
<protein>
    <submittedName>
        <fullName evidence="2">Glucose sorbosone dehydrogenase</fullName>
    </submittedName>
</protein>
<name>N0B407_9HYPH</name>
<dbReference type="RefSeq" id="WP_015598275.1">
    <property type="nucleotide sequence ID" value="NC_021172.1"/>
</dbReference>
<dbReference type="Proteomes" id="UP000005952">
    <property type="component" value="Chromosome"/>
</dbReference>
<gene>
    <name evidence="2" type="ORF">HYPDE_32883</name>
</gene>
<dbReference type="EMBL" id="CP005587">
    <property type="protein sequence ID" value="AGK58249.1"/>
    <property type="molecule type" value="Genomic_DNA"/>
</dbReference>
<dbReference type="PANTHER" id="PTHR19328">
    <property type="entry name" value="HEDGEHOG-INTERACTING PROTEIN"/>
    <property type="match status" value="1"/>
</dbReference>
<dbReference type="InterPro" id="IPR011042">
    <property type="entry name" value="6-blade_b-propeller_TolB-like"/>
</dbReference>
<sequence>MNQIASGVSVRSAIKSGLASILISGLSLLLPSDAGAEVSVGEPQTSSAIAPPEYVDDRDFPFELRPLVSKKLAMPWAIAFLPDGRALVTERPGRLRLVEGDHMVDEPIAGVPEVAIGGHSGLLDVLVDRDFPNTHRIFLSFMHGGPDGSTIRIVRARLDGMALEDKQVIFESRPAVKATDQIGGRLAFGPDGMLYLTIGDRFQMERAQNLLDDGGKIIRIRDDGSIPDDNPFVGRDDVLPEIYSYGHRNPQGIIGNAGDGQLWSIEQGPKGGDELNLITSGGNYGWPLVTFGINYDDTIISSQTSAPGMVDSVHHWVPSVATASLVAYTGNVMPDDWQGNFLVGTLVGQCLVRLEVTNGVVTRERRYFHDKIGRIRDVAVSPDGFIYLLTDGTEASLYRLEPAEDLIAKAKPLQ</sequence>
<dbReference type="KEGG" id="hdt:HYPDE_32883"/>
<feature type="domain" description="Glucose/Sorbosone dehydrogenase" evidence="1">
    <location>
        <begin position="72"/>
        <end position="399"/>
    </location>
</feature>
<evidence type="ECO:0000313" key="3">
    <source>
        <dbReference type="Proteomes" id="UP000005952"/>
    </source>
</evidence>
<dbReference type="AlphaFoldDB" id="N0B407"/>
<dbReference type="SUPFAM" id="SSF50952">
    <property type="entry name" value="Soluble quinoprotein glucose dehydrogenase"/>
    <property type="match status" value="1"/>
</dbReference>
<organism evidence="2 3">
    <name type="scientific">Hyphomicrobium denitrificans 1NES1</name>
    <dbReference type="NCBI Taxonomy" id="670307"/>
    <lineage>
        <taxon>Bacteria</taxon>
        <taxon>Pseudomonadati</taxon>
        <taxon>Pseudomonadota</taxon>
        <taxon>Alphaproteobacteria</taxon>
        <taxon>Hyphomicrobiales</taxon>
        <taxon>Hyphomicrobiaceae</taxon>
        <taxon>Hyphomicrobium</taxon>
    </lineage>
</organism>
<dbReference type="OrthoDB" id="9770043at2"/>
<dbReference type="Gene3D" id="2.120.10.30">
    <property type="entry name" value="TolB, C-terminal domain"/>
    <property type="match status" value="1"/>
</dbReference>
<reference evidence="2 3" key="1">
    <citation type="journal article" date="2013" name="Genome Announc.">
        <title>Genome sequences for three denitrifying bacterial strains isolated from a uranium- and nitrate-contaminated subsurface environment.</title>
        <authorList>
            <person name="Venkatramanan R."/>
            <person name="Prakash O."/>
            <person name="Woyke T."/>
            <person name="Chain P."/>
            <person name="Goodwin L.A."/>
            <person name="Watson D."/>
            <person name="Brooks S."/>
            <person name="Kostka J.E."/>
            <person name="Green S.J."/>
        </authorList>
    </citation>
    <scope>NUCLEOTIDE SEQUENCE [LARGE SCALE GENOMIC DNA]</scope>
    <source>
        <strain evidence="2 3">1NES1</strain>
    </source>
</reference>
<evidence type="ECO:0000313" key="2">
    <source>
        <dbReference type="EMBL" id="AGK58249.1"/>
    </source>
</evidence>
<dbReference type="InterPro" id="IPR012938">
    <property type="entry name" value="Glc/Sorbosone_DH"/>
</dbReference>
<evidence type="ECO:0000259" key="1">
    <source>
        <dbReference type="Pfam" id="PF07995"/>
    </source>
</evidence>
<dbReference type="InterPro" id="IPR011041">
    <property type="entry name" value="Quinoprot_gluc/sorb_DH_b-prop"/>
</dbReference>